<dbReference type="Pfam" id="PF13649">
    <property type="entry name" value="Methyltransf_25"/>
    <property type="match status" value="1"/>
</dbReference>
<comment type="caution">
    <text evidence="2">The sequence shown here is derived from an EMBL/GenBank/DDBJ whole genome shotgun (WGS) entry which is preliminary data.</text>
</comment>
<organism evidence="2 3">
    <name type="scientific">Brevundimonas subvibrioides</name>
    <dbReference type="NCBI Taxonomy" id="74313"/>
    <lineage>
        <taxon>Bacteria</taxon>
        <taxon>Pseudomonadati</taxon>
        <taxon>Pseudomonadota</taxon>
        <taxon>Alphaproteobacteria</taxon>
        <taxon>Caulobacterales</taxon>
        <taxon>Caulobacteraceae</taxon>
        <taxon>Brevundimonas</taxon>
    </lineage>
</organism>
<dbReference type="SUPFAM" id="SSF53335">
    <property type="entry name" value="S-adenosyl-L-methionine-dependent methyltransferases"/>
    <property type="match status" value="1"/>
</dbReference>
<feature type="domain" description="Methyltransferase" evidence="1">
    <location>
        <begin position="101"/>
        <end position="184"/>
    </location>
</feature>
<dbReference type="InterPro" id="IPR041698">
    <property type="entry name" value="Methyltransf_25"/>
</dbReference>
<gene>
    <name evidence="2" type="ORF">B7Z01_13575</name>
</gene>
<accession>A0A258FEW4</accession>
<dbReference type="AlphaFoldDB" id="A0A258FEW4"/>
<sequence>MSPFALWARSMITQARRFARKIAPPGLVEIYGLVRRKIYDARNLDRSPQAVFSEIYSKGLWGGQRGVFHSGTGSHTASIVEPYVGLVSRVLADMPAGQRRVVDLGCGDFQIGRHVLASCDSYSGVDVVPQLVQHLQSQYSGPNVKFRCLDIVDDDLPDGDVCLVRQVLQHLSNEQVSKVLSKLNQYKIVLITEHVPSHSKMNAPNVDKVHGGGIRLASGSGLYVERPPFSFAPDQMQVVLELPGHQVGVADAGLIRTQKFDLRPDA</sequence>
<protein>
    <recommendedName>
        <fullName evidence="1">Methyltransferase domain-containing protein</fullName>
    </recommendedName>
</protein>
<evidence type="ECO:0000313" key="3">
    <source>
        <dbReference type="Proteomes" id="UP000215595"/>
    </source>
</evidence>
<dbReference type="InterPro" id="IPR029063">
    <property type="entry name" value="SAM-dependent_MTases_sf"/>
</dbReference>
<dbReference type="EMBL" id="NCEB01000038">
    <property type="protein sequence ID" value="OYX30866.1"/>
    <property type="molecule type" value="Genomic_DNA"/>
</dbReference>
<dbReference type="Gene3D" id="3.40.50.150">
    <property type="entry name" value="Vaccinia Virus protein VP39"/>
    <property type="match status" value="1"/>
</dbReference>
<dbReference type="Proteomes" id="UP000215595">
    <property type="component" value="Unassembled WGS sequence"/>
</dbReference>
<evidence type="ECO:0000259" key="1">
    <source>
        <dbReference type="Pfam" id="PF13649"/>
    </source>
</evidence>
<name>A0A258FEW4_9CAUL</name>
<proteinExistence type="predicted"/>
<reference evidence="2 3" key="1">
    <citation type="submission" date="2017-03" db="EMBL/GenBank/DDBJ databases">
        <title>Lifting the veil on microbial sulfur biogeochemistry in mining wastewaters.</title>
        <authorList>
            <person name="Kantor R.S."/>
            <person name="Colenbrander Nelson T."/>
            <person name="Marshall S."/>
            <person name="Bennett D."/>
            <person name="Apte S."/>
            <person name="Camacho D."/>
            <person name="Thomas B.C."/>
            <person name="Warren L.A."/>
            <person name="Banfield J.F."/>
        </authorList>
    </citation>
    <scope>NUCLEOTIDE SEQUENCE [LARGE SCALE GENOMIC DNA]</scope>
    <source>
        <strain evidence="2">32-69-9</strain>
    </source>
</reference>
<evidence type="ECO:0000313" key="2">
    <source>
        <dbReference type="EMBL" id="OYX30866.1"/>
    </source>
</evidence>
<dbReference type="CDD" id="cd02440">
    <property type="entry name" value="AdoMet_MTases"/>
    <property type="match status" value="1"/>
</dbReference>